<evidence type="ECO:0000256" key="2">
    <source>
        <dbReference type="ARBA" id="ARBA00022531"/>
    </source>
</evidence>
<evidence type="ECO:0000259" key="5">
    <source>
        <dbReference type="Pfam" id="PF00016"/>
    </source>
</evidence>
<comment type="function">
    <text evidence="3">RuBisCO catalyzes two reactions: the carboxylation of D-ribulose 1,5-bisphosphate, the primary event in carbon dioxide fixation, as well as the oxidative fragmentation of the pentose substrate in the photorespiration process. Both reactions occur simultaneously and in competition at the same active site.</text>
</comment>
<proteinExistence type="predicted"/>
<dbReference type="InterPro" id="IPR033966">
    <property type="entry name" value="RuBisCO"/>
</dbReference>
<comment type="subunit">
    <text evidence="4">Heterohexadecamer of 8 large chains and 8 small chains; disulfide-linked. The disulfide link is formed within the large subunit homodimers.</text>
</comment>
<keyword evidence="7" id="KW-1185">Reference proteome</keyword>
<dbReference type="InterPro" id="IPR000685">
    <property type="entry name" value="RuBisCO_lsu_C"/>
</dbReference>
<evidence type="ECO:0000256" key="4">
    <source>
        <dbReference type="ARBA" id="ARBA00025888"/>
    </source>
</evidence>
<dbReference type="Gene3D" id="3.20.20.110">
    <property type="entry name" value="Ribulose bisphosphate carboxylase, large subunit, C-terminal domain"/>
    <property type="match status" value="1"/>
</dbReference>
<sequence>MSLGFVDLLRDDFVENGLVFSSLKIGSLCQVLCQLASGGIHVWHTPALTVIFGDDPVLQFGGGTVGHPWGDALGAVADRVALEACVLAPNGGGVRDLAREEIKFEFEPVHKLDVKS</sequence>
<dbReference type="OrthoDB" id="612643at2759"/>
<protein>
    <recommendedName>
        <fullName evidence="5">Ribulose bisphosphate carboxylase large subunit C-terminal domain-containing protein</fullName>
    </recommendedName>
</protein>
<evidence type="ECO:0000256" key="1">
    <source>
        <dbReference type="ARBA" id="ARBA00022481"/>
    </source>
</evidence>
<dbReference type="Proteomes" id="UP000663760">
    <property type="component" value="Chromosome 7"/>
</dbReference>
<dbReference type="GO" id="GO:0016984">
    <property type="term" value="F:ribulose-bisphosphate carboxylase activity"/>
    <property type="evidence" value="ECO:0007669"/>
    <property type="project" value="InterPro"/>
</dbReference>
<name>A0A7I8KQ14_SPIIN</name>
<organism evidence="6 7">
    <name type="scientific">Spirodela intermedia</name>
    <name type="common">Intermediate duckweed</name>
    <dbReference type="NCBI Taxonomy" id="51605"/>
    <lineage>
        <taxon>Eukaryota</taxon>
        <taxon>Viridiplantae</taxon>
        <taxon>Streptophyta</taxon>
        <taxon>Embryophyta</taxon>
        <taxon>Tracheophyta</taxon>
        <taxon>Spermatophyta</taxon>
        <taxon>Magnoliopsida</taxon>
        <taxon>Liliopsida</taxon>
        <taxon>Araceae</taxon>
        <taxon>Lemnoideae</taxon>
        <taxon>Spirodela</taxon>
    </lineage>
</organism>
<reference evidence="6" key="1">
    <citation type="submission" date="2020-02" db="EMBL/GenBank/DDBJ databases">
        <authorList>
            <person name="Scholz U."/>
            <person name="Mascher M."/>
            <person name="Fiebig A."/>
        </authorList>
    </citation>
    <scope>NUCLEOTIDE SEQUENCE</scope>
</reference>
<dbReference type="EMBL" id="LR746270">
    <property type="protein sequence ID" value="CAA7399174.1"/>
    <property type="molecule type" value="Genomic_DNA"/>
</dbReference>
<evidence type="ECO:0000313" key="6">
    <source>
        <dbReference type="EMBL" id="CAA7399174.1"/>
    </source>
</evidence>
<dbReference type="InterPro" id="IPR036376">
    <property type="entry name" value="RuBisCO_lsu_C_sf"/>
</dbReference>
<dbReference type="Pfam" id="PF00016">
    <property type="entry name" value="RuBisCO_large"/>
    <property type="match status" value="1"/>
</dbReference>
<gene>
    <name evidence="6" type="ORF">SI8410_07009844</name>
</gene>
<dbReference type="AlphaFoldDB" id="A0A7I8KQ14"/>
<keyword evidence="1" id="KW-0488">Methylation</keyword>
<accession>A0A7I8KQ14</accession>
<feature type="domain" description="Ribulose bisphosphate carboxylase large subunit C-terminal" evidence="5">
    <location>
        <begin position="4"/>
        <end position="101"/>
    </location>
</feature>
<evidence type="ECO:0000313" key="7">
    <source>
        <dbReference type="Proteomes" id="UP000663760"/>
    </source>
</evidence>
<keyword evidence="2" id="KW-0602">Photosynthesis</keyword>
<dbReference type="GO" id="GO:0015979">
    <property type="term" value="P:photosynthesis"/>
    <property type="evidence" value="ECO:0007669"/>
    <property type="project" value="UniProtKB-KW"/>
</dbReference>
<dbReference type="PANTHER" id="PTHR42704:SF17">
    <property type="entry name" value="RIBULOSE BISPHOSPHATE CARBOXYLASE LARGE CHAIN"/>
    <property type="match status" value="1"/>
</dbReference>
<dbReference type="SUPFAM" id="SSF51649">
    <property type="entry name" value="RuBisCo, C-terminal domain"/>
    <property type="match status" value="1"/>
</dbReference>
<evidence type="ECO:0000256" key="3">
    <source>
        <dbReference type="ARBA" id="ARBA00025664"/>
    </source>
</evidence>
<dbReference type="PANTHER" id="PTHR42704">
    <property type="entry name" value="RIBULOSE BISPHOSPHATE CARBOXYLASE"/>
    <property type="match status" value="1"/>
</dbReference>
<dbReference type="GO" id="GO:0000287">
    <property type="term" value="F:magnesium ion binding"/>
    <property type="evidence" value="ECO:0007669"/>
    <property type="project" value="InterPro"/>
</dbReference>